<reference evidence="1 2" key="1">
    <citation type="submission" date="2019-03" db="EMBL/GenBank/DDBJ databases">
        <title>Alkanindiges illinoisensis: a potential pathogenic isolated from ascites of a gastric cancer patient with abdominal metastasis.</title>
        <authorList>
            <person name="Hu X."/>
            <person name="Yang B."/>
            <person name="Yan X."/>
            <person name="Lin L."/>
            <person name="Zhao H."/>
            <person name="Zhou F."/>
            <person name="Su B."/>
            <person name="Chen J."/>
            <person name="Rui Y."/>
            <person name="Wang Q."/>
            <person name="Zheng L."/>
        </authorList>
    </citation>
    <scope>NUCLEOTIDE SEQUENCE [LARGE SCALE GENOMIC DNA]</scope>
    <source>
        <strain evidence="1 2">NFYY 23406</strain>
    </source>
</reference>
<gene>
    <name evidence="1" type="ORF">E2B99_13695</name>
</gene>
<evidence type="ECO:0000313" key="1">
    <source>
        <dbReference type="EMBL" id="TEU23364.1"/>
    </source>
</evidence>
<name>A0A4Y7X8N6_9GAMM</name>
<dbReference type="Proteomes" id="UP000297834">
    <property type="component" value="Unassembled WGS sequence"/>
</dbReference>
<dbReference type="OrthoDB" id="7061352at2"/>
<dbReference type="AlphaFoldDB" id="A0A4Y7X8N6"/>
<accession>A0A4Y7X8N6</accession>
<dbReference type="RefSeq" id="WP_134245791.1">
    <property type="nucleotide sequence ID" value="NZ_SNTY01000085.1"/>
</dbReference>
<dbReference type="InterPro" id="IPR008711">
    <property type="entry name" value="Recombinase_NinB"/>
</dbReference>
<sequence length="165" mass="19208">MATKYSKKTFIVRSEQHLTSAVGHLLQNYQAAINDDKPLHVHVTTKQDSRSVAQNRLYWMWLGQIEKETGNDKDDLHFEFKKKFLIAIYERDDQQYAEMCHAIKALRQSHSEQYAAVAAGVIRETSTTRMTPKQFTEYLNSIHDYTLVRLGILLAIPDELRFAFE</sequence>
<dbReference type="Gene3D" id="1.10.3790.10">
    <property type="entry name" value="NinB"/>
    <property type="match status" value="1"/>
</dbReference>
<comment type="caution">
    <text evidence="1">The sequence shown here is derived from an EMBL/GenBank/DDBJ whole genome shotgun (WGS) entry which is preliminary data.</text>
</comment>
<evidence type="ECO:0000313" key="2">
    <source>
        <dbReference type="Proteomes" id="UP000297834"/>
    </source>
</evidence>
<evidence type="ECO:0008006" key="3">
    <source>
        <dbReference type="Google" id="ProtNLM"/>
    </source>
</evidence>
<dbReference type="Pfam" id="PF05772">
    <property type="entry name" value="NinB"/>
    <property type="match status" value="1"/>
</dbReference>
<dbReference type="SUPFAM" id="SSF103370">
    <property type="entry name" value="NinB"/>
    <property type="match status" value="1"/>
</dbReference>
<dbReference type="InterPro" id="IPR036619">
    <property type="entry name" value="NinB_sf"/>
</dbReference>
<keyword evidence="2" id="KW-1185">Reference proteome</keyword>
<organism evidence="1 2">
    <name type="scientific">Alkanindiges illinoisensis</name>
    <dbReference type="NCBI Taxonomy" id="197183"/>
    <lineage>
        <taxon>Bacteria</taxon>
        <taxon>Pseudomonadati</taxon>
        <taxon>Pseudomonadota</taxon>
        <taxon>Gammaproteobacteria</taxon>
        <taxon>Moraxellales</taxon>
        <taxon>Moraxellaceae</taxon>
        <taxon>Alkanindiges</taxon>
    </lineage>
</organism>
<protein>
    <recommendedName>
        <fullName evidence="3">NinB family protein</fullName>
    </recommendedName>
</protein>
<dbReference type="EMBL" id="SNTY01000085">
    <property type="protein sequence ID" value="TEU23364.1"/>
    <property type="molecule type" value="Genomic_DNA"/>
</dbReference>
<proteinExistence type="predicted"/>